<keyword evidence="3 5" id="KW-0378">Hydrolase</keyword>
<name>A0A2V1HWF1_9MICO</name>
<keyword evidence="6" id="KW-1185">Reference proteome</keyword>
<keyword evidence="4" id="KW-0460">Magnesium</keyword>
<evidence type="ECO:0000313" key="6">
    <source>
        <dbReference type="Proteomes" id="UP000244893"/>
    </source>
</evidence>
<dbReference type="Pfam" id="PF12710">
    <property type="entry name" value="HAD"/>
    <property type="match status" value="1"/>
</dbReference>
<dbReference type="Proteomes" id="UP000244893">
    <property type="component" value="Unassembled WGS sequence"/>
</dbReference>
<gene>
    <name evidence="5" type="ORF">DDQ50_12550</name>
</gene>
<dbReference type="NCBIfam" id="TIGR01490">
    <property type="entry name" value="HAD-SF-IB-hyp1"/>
    <property type="match status" value="1"/>
</dbReference>
<dbReference type="InterPro" id="IPR006385">
    <property type="entry name" value="HAD_hydro_SerB1"/>
</dbReference>
<keyword evidence="2" id="KW-0479">Metal-binding</keyword>
<dbReference type="SUPFAM" id="SSF56784">
    <property type="entry name" value="HAD-like"/>
    <property type="match status" value="1"/>
</dbReference>
<dbReference type="EMBL" id="QEOP01000002">
    <property type="protein sequence ID" value="PVZ94524.1"/>
    <property type="molecule type" value="Genomic_DNA"/>
</dbReference>
<dbReference type="PANTHER" id="PTHR43344">
    <property type="entry name" value="PHOSPHOSERINE PHOSPHATASE"/>
    <property type="match status" value="1"/>
</dbReference>
<dbReference type="InterPro" id="IPR036412">
    <property type="entry name" value="HAD-like_sf"/>
</dbReference>
<dbReference type="InterPro" id="IPR023214">
    <property type="entry name" value="HAD_sf"/>
</dbReference>
<comment type="similarity">
    <text evidence="1">Belongs to the HAD-like hydrolase superfamily. SerB family.</text>
</comment>
<dbReference type="AlphaFoldDB" id="A0A2V1HWF1"/>
<evidence type="ECO:0000256" key="4">
    <source>
        <dbReference type="ARBA" id="ARBA00022842"/>
    </source>
</evidence>
<evidence type="ECO:0000256" key="3">
    <source>
        <dbReference type="ARBA" id="ARBA00022801"/>
    </source>
</evidence>
<sequence length="230" mass="24990">MSPAPTAVAFFDIDNTLLKGASLFHLARGMHKGGLVSNRDIARFAWKARHFARHGENLSHLDEIRARATELASGIPVVRMDALAREIYDRYTESALWPESVALARQHIAEGHEVWLLSATPQVLAGLIAERLGLTGAGGTKLVEVDGHLTGEIDGKLMHGAQKAVIAAEIAERAGVEPGECWAYSDSLNDLPLLNFAGHPSVVNPDRGLREHALANGWPILEHRGDRKRA</sequence>
<protein>
    <submittedName>
        <fullName evidence="5">HAD-IB family hydrolase</fullName>
    </submittedName>
</protein>
<dbReference type="RefSeq" id="WP_116757035.1">
    <property type="nucleotide sequence ID" value="NZ_JBHUEX010000001.1"/>
</dbReference>
<evidence type="ECO:0000256" key="2">
    <source>
        <dbReference type="ARBA" id="ARBA00022723"/>
    </source>
</evidence>
<dbReference type="InterPro" id="IPR050582">
    <property type="entry name" value="HAD-like_SerB"/>
</dbReference>
<comment type="caution">
    <text evidence="5">The sequence shown here is derived from an EMBL/GenBank/DDBJ whole genome shotgun (WGS) entry which is preliminary data.</text>
</comment>
<dbReference type="PANTHER" id="PTHR43344:SF13">
    <property type="entry name" value="PHOSPHATASE RV3661-RELATED"/>
    <property type="match status" value="1"/>
</dbReference>
<dbReference type="CDD" id="cd02612">
    <property type="entry name" value="HAD_PGPPase"/>
    <property type="match status" value="1"/>
</dbReference>
<dbReference type="GO" id="GO:0046872">
    <property type="term" value="F:metal ion binding"/>
    <property type="evidence" value="ECO:0007669"/>
    <property type="project" value="UniProtKB-KW"/>
</dbReference>
<dbReference type="OrthoDB" id="25607at2"/>
<dbReference type="GO" id="GO:0016787">
    <property type="term" value="F:hydrolase activity"/>
    <property type="evidence" value="ECO:0007669"/>
    <property type="project" value="UniProtKB-KW"/>
</dbReference>
<accession>A0A2V1HWF1</accession>
<dbReference type="Gene3D" id="1.20.1440.100">
    <property type="entry name" value="SG protein - dephosphorylation function"/>
    <property type="match status" value="1"/>
</dbReference>
<proteinExistence type="inferred from homology"/>
<dbReference type="NCBIfam" id="TIGR01488">
    <property type="entry name" value="HAD-SF-IB"/>
    <property type="match status" value="1"/>
</dbReference>
<reference evidence="5 6" key="1">
    <citation type="submission" date="2018-05" db="EMBL/GenBank/DDBJ databases">
        <title>Amnibacterium sp. M8JJ-5, whole genome shotgun sequence.</title>
        <authorList>
            <person name="Tuo L."/>
        </authorList>
    </citation>
    <scope>NUCLEOTIDE SEQUENCE [LARGE SCALE GENOMIC DNA]</scope>
    <source>
        <strain evidence="5 6">M8JJ-5</strain>
    </source>
</reference>
<evidence type="ECO:0000256" key="1">
    <source>
        <dbReference type="ARBA" id="ARBA00009184"/>
    </source>
</evidence>
<evidence type="ECO:0000313" key="5">
    <source>
        <dbReference type="EMBL" id="PVZ94524.1"/>
    </source>
</evidence>
<organism evidence="5 6">
    <name type="scientific">Amnibacterium flavum</name>
    <dbReference type="NCBI Taxonomy" id="2173173"/>
    <lineage>
        <taxon>Bacteria</taxon>
        <taxon>Bacillati</taxon>
        <taxon>Actinomycetota</taxon>
        <taxon>Actinomycetes</taxon>
        <taxon>Micrococcales</taxon>
        <taxon>Microbacteriaceae</taxon>
        <taxon>Amnibacterium</taxon>
    </lineage>
</organism>
<dbReference type="Gene3D" id="3.40.50.1000">
    <property type="entry name" value="HAD superfamily/HAD-like"/>
    <property type="match status" value="1"/>
</dbReference>